<dbReference type="HOGENOM" id="CLU_2661136_0_0_1"/>
<organism evidence="1 2">
    <name type="scientific">Cochliobolus carbonum (strain 26-R-13)</name>
    <name type="common">Maize leaf spot fungus</name>
    <name type="synonym">Bipolaris zeicola</name>
    <dbReference type="NCBI Taxonomy" id="930089"/>
    <lineage>
        <taxon>Eukaryota</taxon>
        <taxon>Fungi</taxon>
        <taxon>Dikarya</taxon>
        <taxon>Ascomycota</taxon>
        <taxon>Pezizomycotina</taxon>
        <taxon>Dothideomycetes</taxon>
        <taxon>Pleosporomycetidae</taxon>
        <taxon>Pleosporales</taxon>
        <taxon>Pleosporineae</taxon>
        <taxon>Pleosporaceae</taxon>
        <taxon>Bipolaris</taxon>
    </lineage>
</organism>
<feature type="non-terminal residue" evidence="1">
    <location>
        <position position="1"/>
    </location>
</feature>
<protein>
    <submittedName>
        <fullName evidence="1">Uncharacterized protein</fullName>
    </submittedName>
</protein>
<sequence>VSTPIRTLALHHPALDTHAYPMSHASAKDTTVHEQKKKRTNAIALDQVHFPRLEHHDTTNTPPAAQLTSHTTCCLY</sequence>
<gene>
    <name evidence="1" type="ORF">COCCADRAFT_101954</name>
</gene>
<proteinExistence type="predicted"/>
<dbReference type="RefSeq" id="XP_007714521.1">
    <property type="nucleotide sequence ID" value="XM_007716331.1"/>
</dbReference>
<dbReference type="Proteomes" id="UP000053841">
    <property type="component" value="Unassembled WGS sequence"/>
</dbReference>
<keyword evidence="2" id="KW-1185">Reference proteome</keyword>
<dbReference type="GeneID" id="19142461"/>
<dbReference type="AlphaFoldDB" id="W6Y0U9"/>
<evidence type="ECO:0000313" key="2">
    <source>
        <dbReference type="Proteomes" id="UP000053841"/>
    </source>
</evidence>
<reference evidence="1 2" key="1">
    <citation type="journal article" date="2013" name="PLoS Genet.">
        <title>Comparative genome structure, secondary metabolite, and effector coding capacity across Cochliobolus pathogens.</title>
        <authorList>
            <person name="Condon B.J."/>
            <person name="Leng Y."/>
            <person name="Wu D."/>
            <person name="Bushley K.E."/>
            <person name="Ohm R.A."/>
            <person name="Otillar R."/>
            <person name="Martin J."/>
            <person name="Schackwitz W."/>
            <person name="Grimwood J."/>
            <person name="MohdZainudin N."/>
            <person name="Xue C."/>
            <person name="Wang R."/>
            <person name="Manning V.A."/>
            <person name="Dhillon B."/>
            <person name="Tu Z.J."/>
            <person name="Steffenson B.J."/>
            <person name="Salamov A."/>
            <person name="Sun H."/>
            <person name="Lowry S."/>
            <person name="LaButti K."/>
            <person name="Han J."/>
            <person name="Copeland A."/>
            <person name="Lindquist E."/>
            <person name="Barry K."/>
            <person name="Schmutz J."/>
            <person name="Baker S.E."/>
            <person name="Ciuffetti L.M."/>
            <person name="Grigoriev I.V."/>
            <person name="Zhong S."/>
            <person name="Turgeon B.G."/>
        </authorList>
    </citation>
    <scope>NUCLEOTIDE SEQUENCE [LARGE SCALE GENOMIC DNA]</scope>
    <source>
        <strain evidence="1 2">26-R-13</strain>
    </source>
</reference>
<dbReference type="KEGG" id="bze:COCCADRAFT_101954"/>
<accession>W6Y0U9</accession>
<dbReference type="EMBL" id="KI964672">
    <property type="protein sequence ID" value="EUC31170.1"/>
    <property type="molecule type" value="Genomic_DNA"/>
</dbReference>
<name>W6Y0U9_COCC2</name>
<evidence type="ECO:0000313" key="1">
    <source>
        <dbReference type="EMBL" id="EUC31170.1"/>
    </source>
</evidence>